<dbReference type="InterPro" id="IPR036188">
    <property type="entry name" value="FAD/NAD-bd_sf"/>
</dbReference>
<comment type="caution">
    <text evidence="3">The sequence shown here is derived from an EMBL/GenBank/DDBJ whole genome shotgun (WGS) entry which is preliminary data.</text>
</comment>
<dbReference type="AlphaFoldDB" id="A0A540WPL3"/>
<dbReference type="InterPro" id="IPR038732">
    <property type="entry name" value="HpyO/CreE_NAD-binding"/>
</dbReference>
<keyword evidence="4" id="KW-1185">Reference proteome</keyword>
<dbReference type="Pfam" id="PF13454">
    <property type="entry name" value="NAD_binding_9"/>
    <property type="match status" value="1"/>
</dbReference>
<reference evidence="3 4" key="1">
    <citation type="submission" date="2019-06" db="EMBL/GenBank/DDBJ databases">
        <authorList>
            <person name="Livingstone P."/>
            <person name="Whitworth D."/>
        </authorList>
    </citation>
    <scope>NUCLEOTIDE SEQUENCE [LARGE SCALE GENOMIC DNA]</scope>
    <source>
        <strain evidence="3 4">AM401</strain>
    </source>
</reference>
<feature type="transmembrane region" description="Helical" evidence="1">
    <location>
        <begin position="6"/>
        <end position="27"/>
    </location>
</feature>
<feature type="non-terminal residue" evidence="3">
    <location>
        <position position="44"/>
    </location>
</feature>
<dbReference type="Proteomes" id="UP000315369">
    <property type="component" value="Unassembled WGS sequence"/>
</dbReference>
<accession>A0A540WPL3</accession>
<organism evidence="3 4">
    <name type="scientific">Myxococcus llanfairpwllgwyngyllgogerychwyrndrobwllllantysiliogogogochensis</name>
    <dbReference type="NCBI Taxonomy" id="2590453"/>
    <lineage>
        <taxon>Bacteria</taxon>
        <taxon>Pseudomonadati</taxon>
        <taxon>Myxococcota</taxon>
        <taxon>Myxococcia</taxon>
        <taxon>Myxococcales</taxon>
        <taxon>Cystobacterineae</taxon>
        <taxon>Myxococcaceae</taxon>
        <taxon>Myxococcus</taxon>
    </lineage>
</organism>
<protein>
    <recommendedName>
        <fullName evidence="2">FAD-dependent urate hydroxylase HpyO/Asp monooxygenase CreE-like FAD/NAD(P)-binding domain-containing protein</fullName>
    </recommendedName>
</protein>
<gene>
    <name evidence="3" type="ORF">FJV41_37475</name>
</gene>
<evidence type="ECO:0000313" key="4">
    <source>
        <dbReference type="Proteomes" id="UP000315369"/>
    </source>
</evidence>
<feature type="domain" description="FAD-dependent urate hydroxylase HpyO/Asp monooxygenase CreE-like FAD/NAD(P)-binding" evidence="2">
    <location>
        <begin position="11"/>
        <end position="41"/>
    </location>
</feature>
<evidence type="ECO:0000256" key="1">
    <source>
        <dbReference type="SAM" id="Phobius"/>
    </source>
</evidence>
<dbReference type="Gene3D" id="3.50.50.60">
    <property type="entry name" value="FAD/NAD(P)-binding domain"/>
    <property type="match status" value="1"/>
</dbReference>
<keyword evidence="1" id="KW-0472">Membrane</keyword>
<keyword evidence="1" id="KW-0812">Transmembrane</keyword>
<dbReference type="RefSeq" id="WP_141647407.1">
    <property type="nucleotide sequence ID" value="NZ_VIFM01000227.1"/>
</dbReference>
<evidence type="ECO:0000313" key="3">
    <source>
        <dbReference type="EMBL" id="TQF10807.1"/>
    </source>
</evidence>
<dbReference type="EMBL" id="VIFM01000227">
    <property type="protein sequence ID" value="TQF10807.1"/>
    <property type="molecule type" value="Genomic_DNA"/>
</dbReference>
<dbReference type="SUPFAM" id="SSF51905">
    <property type="entry name" value="FAD/NAD(P)-binding domain"/>
    <property type="match status" value="1"/>
</dbReference>
<keyword evidence="1" id="KW-1133">Transmembrane helix</keyword>
<evidence type="ECO:0000259" key="2">
    <source>
        <dbReference type="Pfam" id="PF13454"/>
    </source>
</evidence>
<name>A0A540WPL3_9BACT</name>
<proteinExistence type="predicted"/>
<sequence>MQVQSSPWDVAVVGGGASGTLLAIHLLRQARAPFRILLVERGGR</sequence>